<feature type="transmembrane region" description="Helical" evidence="9">
    <location>
        <begin position="166"/>
        <end position="190"/>
    </location>
</feature>
<dbReference type="Pfam" id="PF02653">
    <property type="entry name" value="BPD_transp_2"/>
    <property type="match status" value="1"/>
</dbReference>
<keyword evidence="7 9" id="KW-1133">Transmembrane helix</keyword>
<keyword evidence="5" id="KW-0997">Cell inner membrane</keyword>
<name>A0A2U3B932_9VIBR</name>
<evidence type="ECO:0000256" key="1">
    <source>
        <dbReference type="ARBA" id="ARBA00004429"/>
    </source>
</evidence>
<keyword evidence="3" id="KW-0813">Transport</keyword>
<dbReference type="AlphaFoldDB" id="A0A2U3B932"/>
<feature type="transmembrane region" description="Helical" evidence="9">
    <location>
        <begin position="103"/>
        <end position="124"/>
    </location>
</feature>
<evidence type="ECO:0000313" key="11">
    <source>
        <dbReference type="Proteomes" id="UP000245362"/>
    </source>
</evidence>
<dbReference type="RefSeq" id="WP_109319839.1">
    <property type="nucleotide sequence ID" value="NZ_QFWT01000005.1"/>
</dbReference>
<evidence type="ECO:0000313" key="10">
    <source>
        <dbReference type="EMBL" id="PWI33255.1"/>
    </source>
</evidence>
<dbReference type="PANTHER" id="PTHR32196">
    <property type="entry name" value="ABC TRANSPORTER PERMEASE PROTEIN YPHD-RELATED-RELATED"/>
    <property type="match status" value="1"/>
</dbReference>
<feature type="transmembrane region" description="Helical" evidence="9">
    <location>
        <begin position="59"/>
        <end position="91"/>
    </location>
</feature>
<accession>A0A2U3B932</accession>
<keyword evidence="6 9" id="KW-0812">Transmembrane</keyword>
<dbReference type="OrthoDB" id="8843934at2"/>
<sequence length="226" mass="23757">MGTATIEQSQKKVKVNFPEIWGKYGTLGILTLIVMIFGVSSPEYFLTGNNITQIFTQSAVTVLIGMGVFFAILISGIDLSVGAVLALSGMITAKLMIAGMNPVLAALIGGVFVGGGLGAINGALVNYTGLHPFIITLGTNSIFRGILLIISDANSVYGFPYEFSDIFAGTLLGIPTPVILALAVAGLLWFMTTKTRIGRNIYAIGGNKESAHFSGINVKNHTLIVL</sequence>
<feature type="transmembrane region" description="Helical" evidence="9">
    <location>
        <begin position="21"/>
        <end position="39"/>
    </location>
</feature>
<comment type="similarity">
    <text evidence="2">Belongs to the binding-protein-dependent transport system permease family. AraH/RbsC subfamily.</text>
</comment>
<evidence type="ECO:0000256" key="4">
    <source>
        <dbReference type="ARBA" id="ARBA00022475"/>
    </source>
</evidence>
<dbReference type="GO" id="GO:0005886">
    <property type="term" value="C:plasma membrane"/>
    <property type="evidence" value="ECO:0007669"/>
    <property type="project" value="UniProtKB-SubCell"/>
</dbReference>
<dbReference type="EMBL" id="QFWT01000005">
    <property type="protein sequence ID" value="PWI33255.1"/>
    <property type="molecule type" value="Genomic_DNA"/>
</dbReference>
<comment type="subcellular location">
    <subcellularLocation>
        <location evidence="1">Cell inner membrane</location>
        <topology evidence="1">Multi-pass membrane protein</topology>
    </subcellularLocation>
</comment>
<evidence type="ECO:0000256" key="3">
    <source>
        <dbReference type="ARBA" id="ARBA00022448"/>
    </source>
</evidence>
<dbReference type="InterPro" id="IPR001851">
    <property type="entry name" value="ABC_transp_permease"/>
</dbReference>
<dbReference type="CDD" id="cd06579">
    <property type="entry name" value="TM_PBP1_transp_AraH_like"/>
    <property type="match status" value="1"/>
</dbReference>
<evidence type="ECO:0000256" key="8">
    <source>
        <dbReference type="ARBA" id="ARBA00023136"/>
    </source>
</evidence>
<dbReference type="Proteomes" id="UP000245362">
    <property type="component" value="Unassembled WGS sequence"/>
</dbReference>
<comment type="caution">
    <text evidence="10">The sequence shown here is derived from an EMBL/GenBank/DDBJ whole genome shotgun (WGS) entry which is preliminary data.</text>
</comment>
<gene>
    <name evidence="10" type="ORF">DI392_10375</name>
</gene>
<evidence type="ECO:0000256" key="6">
    <source>
        <dbReference type="ARBA" id="ARBA00022692"/>
    </source>
</evidence>
<keyword evidence="11" id="KW-1185">Reference proteome</keyword>
<evidence type="ECO:0000256" key="2">
    <source>
        <dbReference type="ARBA" id="ARBA00007942"/>
    </source>
</evidence>
<organism evidence="10 11">
    <name type="scientific">Vibrio albus</name>
    <dbReference type="NCBI Taxonomy" id="2200953"/>
    <lineage>
        <taxon>Bacteria</taxon>
        <taxon>Pseudomonadati</taxon>
        <taxon>Pseudomonadota</taxon>
        <taxon>Gammaproteobacteria</taxon>
        <taxon>Vibrionales</taxon>
        <taxon>Vibrionaceae</taxon>
        <taxon>Vibrio</taxon>
    </lineage>
</organism>
<keyword evidence="8 9" id="KW-0472">Membrane</keyword>
<protein>
    <recommendedName>
        <fullName evidence="12">Ribose ABC transporter permease</fullName>
    </recommendedName>
</protein>
<reference evidence="10 11" key="1">
    <citation type="submission" date="2018-05" db="EMBL/GenBank/DDBJ databases">
        <title>Vibrio limimaris sp. nov., isolated from marine sediment.</title>
        <authorList>
            <person name="Li C.-M."/>
        </authorList>
    </citation>
    <scope>NUCLEOTIDE SEQUENCE [LARGE SCALE GENOMIC DNA]</scope>
    <source>
        <strain evidence="10 11">E4404</strain>
    </source>
</reference>
<evidence type="ECO:0000256" key="7">
    <source>
        <dbReference type="ARBA" id="ARBA00022989"/>
    </source>
</evidence>
<keyword evidence="4" id="KW-1003">Cell membrane</keyword>
<evidence type="ECO:0000256" key="5">
    <source>
        <dbReference type="ARBA" id="ARBA00022519"/>
    </source>
</evidence>
<evidence type="ECO:0000256" key="9">
    <source>
        <dbReference type="SAM" id="Phobius"/>
    </source>
</evidence>
<dbReference type="GO" id="GO:0022857">
    <property type="term" value="F:transmembrane transporter activity"/>
    <property type="evidence" value="ECO:0007669"/>
    <property type="project" value="InterPro"/>
</dbReference>
<evidence type="ECO:0008006" key="12">
    <source>
        <dbReference type="Google" id="ProtNLM"/>
    </source>
</evidence>
<proteinExistence type="inferred from homology"/>
<dbReference type="PANTHER" id="PTHR32196:SF21">
    <property type="entry name" value="ABC TRANSPORTER PERMEASE PROTEIN YPHD-RELATED"/>
    <property type="match status" value="1"/>
</dbReference>